<accession>A0A7T2S8E8</accession>
<gene>
    <name evidence="2" type="ORF">I6G66_12865</name>
</gene>
<dbReference type="InterPro" id="IPR022053">
    <property type="entry name" value="DUF3613"/>
</dbReference>
<dbReference type="EMBL" id="CP065668">
    <property type="protein sequence ID" value="QPS10821.1"/>
    <property type="molecule type" value="Genomic_DNA"/>
</dbReference>
<evidence type="ECO:0000313" key="2">
    <source>
        <dbReference type="EMBL" id="QPS10821.1"/>
    </source>
</evidence>
<organism evidence="2 3">
    <name type="scientific">Delftia acidovorans</name>
    <name type="common">Pseudomonas acidovorans</name>
    <name type="synonym">Comamonas acidovorans</name>
    <dbReference type="NCBI Taxonomy" id="80866"/>
    <lineage>
        <taxon>Bacteria</taxon>
        <taxon>Pseudomonadati</taxon>
        <taxon>Pseudomonadota</taxon>
        <taxon>Betaproteobacteria</taxon>
        <taxon>Burkholderiales</taxon>
        <taxon>Comamonadaceae</taxon>
        <taxon>Delftia</taxon>
    </lineage>
</organism>
<evidence type="ECO:0000256" key="1">
    <source>
        <dbReference type="SAM" id="MobiDB-lite"/>
    </source>
</evidence>
<dbReference type="AlphaFoldDB" id="A0A7T2S8E8"/>
<name>A0A7T2S8E8_DELAC</name>
<sequence>MQCIERKVTLDAKRLAGLCATLPLLGLMLMSPKALQAQQSDDRTVTPLQTSAVLTAQSTADAAPSPTGLGPEAMPRHLPIRQIVIGDATERLLALQRSAQPERKRTIDAAQATRSYQRYLKSFESEIPANYTTGIDTGVASTR</sequence>
<reference evidence="2 3" key="1">
    <citation type="submission" date="2020-12" db="EMBL/GenBank/DDBJ databases">
        <title>FDA dAtabase for Regulatory Grade micrObial Sequences (FDA-ARGOS): Supporting development and validation of Infectious Disease Dx tests.</title>
        <authorList>
            <person name="Sproer C."/>
            <person name="Gronow S."/>
            <person name="Severitt S."/>
            <person name="Schroder I."/>
            <person name="Tallon L."/>
            <person name="Sadzewicz L."/>
            <person name="Zhao X."/>
            <person name="Boylan J."/>
            <person name="Ott S."/>
            <person name="Bowen H."/>
            <person name="Vavikolanu K."/>
            <person name="Mehta A."/>
            <person name="Aluvathingal J."/>
            <person name="Nadendla S."/>
            <person name="Lowell S."/>
            <person name="Myers T."/>
            <person name="Yan Y."/>
            <person name="Sichtig H."/>
        </authorList>
    </citation>
    <scope>NUCLEOTIDE SEQUENCE [LARGE SCALE GENOMIC DNA]</scope>
    <source>
        <strain evidence="2 3">FDAARGOS_909</strain>
    </source>
</reference>
<proteinExistence type="predicted"/>
<dbReference type="Proteomes" id="UP000594778">
    <property type="component" value="Chromosome"/>
</dbReference>
<feature type="region of interest" description="Disordered" evidence="1">
    <location>
        <begin position="55"/>
        <end position="75"/>
    </location>
</feature>
<dbReference type="Pfam" id="PF12266">
    <property type="entry name" value="DUF3613"/>
    <property type="match status" value="1"/>
</dbReference>
<evidence type="ECO:0000313" key="3">
    <source>
        <dbReference type="Proteomes" id="UP000594778"/>
    </source>
</evidence>
<dbReference type="RefSeq" id="WP_197957145.1">
    <property type="nucleotide sequence ID" value="NZ_CP065668.1"/>
</dbReference>
<protein>
    <submittedName>
        <fullName evidence="2">DUF3613 domain-containing protein</fullName>
    </submittedName>
</protein>